<gene>
    <name evidence="5" type="ORF">BN1221_03375</name>
</gene>
<accession>A0A0G4JY83</accession>
<dbReference type="Pfam" id="PF06761">
    <property type="entry name" value="IcmF-related"/>
    <property type="match status" value="1"/>
</dbReference>
<dbReference type="Pfam" id="PF21070">
    <property type="entry name" value="IcmF_helical"/>
    <property type="match status" value="1"/>
</dbReference>
<dbReference type="OrthoDB" id="9758229at2"/>
<dbReference type="PANTHER" id="PTHR36153:SF1">
    <property type="entry name" value="TYPE VI SECRETION SYSTEM COMPONENT TSSM1"/>
    <property type="match status" value="1"/>
</dbReference>
<keyword evidence="6" id="KW-1185">Reference proteome</keyword>
<feature type="transmembrane region" description="Helical" evidence="1">
    <location>
        <begin position="42"/>
        <end position="64"/>
    </location>
</feature>
<dbReference type="InterPro" id="IPR048677">
    <property type="entry name" value="TssM1_hel"/>
</dbReference>
<evidence type="ECO:0000259" key="3">
    <source>
        <dbReference type="Pfam" id="PF06761"/>
    </source>
</evidence>
<keyword evidence="1" id="KW-0472">Membrane</keyword>
<reference evidence="6" key="1">
    <citation type="submission" date="2015-01" db="EMBL/GenBank/DDBJ databases">
        <authorList>
            <person name="Paterson Steve"/>
        </authorList>
    </citation>
    <scope>NUCLEOTIDE SEQUENCE [LARGE SCALE GENOMIC DNA]</scope>
    <source>
        <strain evidence="6">OBR1</strain>
    </source>
</reference>
<keyword evidence="1" id="KW-1133">Transmembrane helix</keyword>
<dbReference type="InterPro" id="IPR010623">
    <property type="entry name" value="IcmF_C"/>
</dbReference>
<feature type="domain" description="Type VI secretion system IcmF C-terminal" evidence="2">
    <location>
        <begin position="965"/>
        <end position="1069"/>
    </location>
</feature>
<evidence type="ECO:0000259" key="2">
    <source>
        <dbReference type="Pfam" id="PF06744"/>
    </source>
</evidence>
<evidence type="ECO:0000313" key="5">
    <source>
        <dbReference type="EMBL" id="CPR18736.1"/>
    </source>
</evidence>
<dbReference type="InterPro" id="IPR009612">
    <property type="entry name" value="IcmF-rel"/>
</dbReference>
<feature type="domain" description="IcmF-related" evidence="3">
    <location>
        <begin position="411"/>
        <end position="707"/>
    </location>
</feature>
<evidence type="ECO:0000256" key="1">
    <source>
        <dbReference type="SAM" id="Phobius"/>
    </source>
</evidence>
<evidence type="ECO:0000259" key="4">
    <source>
        <dbReference type="Pfam" id="PF21070"/>
    </source>
</evidence>
<name>A0A0G4JY83_9GAMM</name>
<dbReference type="STRING" id="1109412.BN1221_03375"/>
<dbReference type="Proteomes" id="UP000044377">
    <property type="component" value="Unassembled WGS sequence"/>
</dbReference>
<evidence type="ECO:0000313" key="6">
    <source>
        <dbReference type="Proteomes" id="UP000044377"/>
    </source>
</evidence>
<sequence>MFGNKWNRTGIFALFVAMASALGYLTWRYGNSFGLDAQERKVMIVGLTVGLFIIFLLIQLIMALTNRARTRLAAEKNDIYPAKESRVAGNNNENGFLDGLKQHLHYRYGRGWRRKVNLLLVMGKADEVELVTPGLTQQQWLEGDGMVLIWGGGISGALDNEKLKALRQLRRRPLDAMVWIASGKRAEDAVFADAMARRLHEGYRALGWNVPLYLWQVRQSQWDQQDRDTQPVGCVLPAGCKPHELAAGLDLLTPRLTQKGMQQVMSDPRHDFLLRLAQDLAGGGIDRIKQALTPLIVGPQSVQLAGMMFSLPVAARESVASHGWLPDASWSGLIHDAGYLPARRLGVDWNRTAQWGIIGLALVWGAGSLMSFLNNRAQIIGNGQLADSVLKEDAGISERLLAQLSLQQEMGRLEHNVQAGSPWYTRFGLDQSQAQLDALWPVYQRSNDRLMRDAVAERLHDEIALLSLQKRQDAGPLYNSLKAYLMMARPENVEPAFLARSLARVWPQREGVAEGVWQATAPSLLAFYAQHLPAHSEWRIEPDTRLVALARKSLLRQSARQDMENALYQKMLQQVAHQTPDLTLMQLTGDTDASLLFSNDGGVPGMFTRQGWENQVREAIDRVVSQRSAEADWVLSDNRAHEQALSSDDLKARLRERYFNDFATAWLDFLNNMQWQPAASLSDSIDQLTLMADARQSPLSALMKAIAWQAATGKDALAVGGTVEQSTRNLFRRSDSEQDKLLASQPGPLDDTFGPLMAVLDPQASGQGNNALTLQTFLIRLTRVRLKLQQITNASDPQAMAQAMAQTVFQGKAVDLSDTRDYGSLLAASLGQAWSNFGDALFVQPVEQAWTAVLSPTASSLNTQWQHAIVDEWNDAFDGRYPFRATSSDASLPLLGQYLRADTGRIARFLNTRLGGILHKEGNQWVPDPINSQGMTIDPEFLRRINQLSQLADIVFADGDAGMRFELMARPARDIVQTDLTIDGQNIKYFNQMESWNAIGWPGNHFRPGVMLTWTSTTSGNREYANLQGPWGLIRLLEKAQVTPIDSSRYQLVWRAQDGLPLNYLLRTELGKGPLALLELRDFRLPKKIFIE</sequence>
<proteinExistence type="predicted"/>
<protein>
    <submittedName>
        <fullName evidence="5">Probable membrane protein YPO1482</fullName>
    </submittedName>
</protein>
<dbReference type="PANTHER" id="PTHR36153">
    <property type="entry name" value="INNER MEMBRANE PROTEIN-RELATED"/>
    <property type="match status" value="1"/>
</dbReference>
<dbReference type="InterPro" id="IPR053156">
    <property type="entry name" value="T6SS_TssM-like"/>
</dbReference>
<keyword evidence="1" id="KW-0812">Transmembrane</keyword>
<feature type="transmembrane region" description="Helical" evidence="1">
    <location>
        <begin position="12"/>
        <end position="30"/>
    </location>
</feature>
<dbReference type="Pfam" id="PF06744">
    <property type="entry name" value="IcmF_C"/>
    <property type="match status" value="1"/>
</dbReference>
<dbReference type="AlphaFoldDB" id="A0A0G4JY83"/>
<dbReference type="EMBL" id="CGIG01000001">
    <property type="protein sequence ID" value="CPR18736.1"/>
    <property type="molecule type" value="Genomic_DNA"/>
</dbReference>
<organism evidence="5 6">
    <name type="scientific">Brenneria goodwinii</name>
    <dbReference type="NCBI Taxonomy" id="1109412"/>
    <lineage>
        <taxon>Bacteria</taxon>
        <taxon>Pseudomonadati</taxon>
        <taxon>Pseudomonadota</taxon>
        <taxon>Gammaproteobacteria</taxon>
        <taxon>Enterobacterales</taxon>
        <taxon>Pectobacteriaceae</taxon>
        <taxon>Brenneria</taxon>
    </lineage>
</organism>
<feature type="domain" description="Type VI secretion system component TssM1 helical" evidence="4">
    <location>
        <begin position="856"/>
        <end position="961"/>
    </location>
</feature>